<evidence type="ECO:0000256" key="1">
    <source>
        <dbReference type="SAM" id="MobiDB-lite"/>
    </source>
</evidence>
<dbReference type="Proteomes" id="UP000000361">
    <property type="component" value="Chromosome 1"/>
</dbReference>
<evidence type="ECO:0000313" key="3">
    <source>
        <dbReference type="Proteomes" id="UP000000361"/>
    </source>
</evidence>
<dbReference type="EMBL" id="CP000489">
    <property type="protein sequence ID" value="ABL69263.1"/>
    <property type="molecule type" value="Genomic_DNA"/>
</dbReference>
<organism evidence="2 3">
    <name type="scientific">Paracoccus denitrificans (strain Pd 1222)</name>
    <dbReference type="NCBI Taxonomy" id="318586"/>
    <lineage>
        <taxon>Bacteria</taxon>
        <taxon>Pseudomonadati</taxon>
        <taxon>Pseudomonadota</taxon>
        <taxon>Alphaproteobacteria</taxon>
        <taxon>Rhodobacterales</taxon>
        <taxon>Paracoccaceae</taxon>
        <taxon>Paracoccus</taxon>
    </lineage>
</organism>
<accession>A1B169</accession>
<dbReference type="AlphaFoldDB" id="A1B169"/>
<dbReference type="HOGENOM" id="CLU_2438116_0_0_5"/>
<name>A1B169_PARDP</name>
<evidence type="ECO:0000313" key="2">
    <source>
        <dbReference type="EMBL" id="ABL69263.1"/>
    </source>
</evidence>
<keyword evidence="3" id="KW-1185">Reference proteome</keyword>
<gene>
    <name evidence="2" type="ordered locus">Pden_1155</name>
</gene>
<dbReference type="KEGG" id="pde:Pden_1155"/>
<feature type="region of interest" description="Disordered" evidence="1">
    <location>
        <begin position="26"/>
        <end position="51"/>
    </location>
</feature>
<proteinExistence type="predicted"/>
<dbReference type="EnsemblBacteria" id="ABL69263">
    <property type="protein sequence ID" value="ABL69263"/>
    <property type="gene ID" value="Pden_1155"/>
</dbReference>
<sequence>MPGVCMTMGVFERRVGCLRQTDAEPVRRVDRRPGPGSAECPPEPCRQRVQPGRRDAGFLSSAGGRLCSGREFRPIGQYAATCPLASFHYV</sequence>
<protein>
    <submittedName>
        <fullName evidence="2">Uncharacterized protein</fullName>
    </submittedName>
</protein>
<reference evidence="3" key="1">
    <citation type="submission" date="2006-12" db="EMBL/GenBank/DDBJ databases">
        <title>Complete sequence of chromosome 1 of Paracoccus denitrificans PD1222.</title>
        <authorList>
            <person name="Copeland A."/>
            <person name="Lucas S."/>
            <person name="Lapidus A."/>
            <person name="Barry K."/>
            <person name="Detter J.C."/>
            <person name="Glavina del Rio T."/>
            <person name="Hammon N."/>
            <person name="Israni S."/>
            <person name="Dalin E."/>
            <person name="Tice H."/>
            <person name="Pitluck S."/>
            <person name="Munk A.C."/>
            <person name="Brettin T."/>
            <person name="Bruce D."/>
            <person name="Han C."/>
            <person name="Tapia R."/>
            <person name="Gilna P."/>
            <person name="Schmutz J."/>
            <person name="Larimer F."/>
            <person name="Land M."/>
            <person name="Hauser L."/>
            <person name="Kyrpides N."/>
            <person name="Lykidis A."/>
            <person name="Spiro S."/>
            <person name="Richardson D.J."/>
            <person name="Moir J.W.B."/>
            <person name="Ferguson S.J."/>
            <person name="van Spanning R.J.M."/>
            <person name="Richardson P."/>
        </authorList>
    </citation>
    <scope>NUCLEOTIDE SEQUENCE [LARGE SCALE GENOMIC DNA]</scope>
    <source>
        <strain evidence="3">Pd 1222</strain>
    </source>
</reference>